<comment type="similarity">
    <text evidence="2">Belongs to the RNA 3'-terminal cyclase family. Type 2 subfamily.</text>
</comment>
<dbReference type="InterPro" id="IPR036859">
    <property type="entry name" value="CAP-Gly_dom_sf"/>
</dbReference>
<dbReference type="GeneID" id="37228592"/>
<dbReference type="VEuPathDB" id="FungiDB:BO80DRAFT_491874"/>
<feature type="compositionally biased region" description="Basic and acidic residues" evidence="5">
    <location>
        <begin position="195"/>
        <end position="206"/>
    </location>
</feature>
<dbReference type="InterPro" id="IPR013792">
    <property type="entry name" value="RNA3'P_cycl/enolpyr_Trfase_a/b"/>
</dbReference>
<dbReference type="Pfam" id="PF01302">
    <property type="entry name" value="CAP_GLY"/>
    <property type="match status" value="1"/>
</dbReference>
<evidence type="ECO:0000313" key="7">
    <source>
        <dbReference type="EMBL" id="RAL03655.1"/>
    </source>
</evidence>
<feature type="domain" description="CAP-Gly" evidence="6">
    <location>
        <begin position="27"/>
        <end position="73"/>
    </location>
</feature>
<proteinExistence type="inferred from homology"/>
<feature type="compositionally biased region" description="Polar residues" evidence="5">
    <location>
        <begin position="593"/>
        <end position="603"/>
    </location>
</feature>
<organism evidence="7 8">
    <name type="scientific">Aspergillus ibericus CBS 121593</name>
    <dbReference type="NCBI Taxonomy" id="1448316"/>
    <lineage>
        <taxon>Eukaryota</taxon>
        <taxon>Fungi</taxon>
        <taxon>Dikarya</taxon>
        <taxon>Ascomycota</taxon>
        <taxon>Pezizomycotina</taxon>
        <taxon>Eurotiomycetes</taxon>
        <taxon>Eurotiomycetidae</taxon>
        <taxon>Eurotiales</taxon>
        <taxon>Aspergillaceae</taxon>
        <taxon>Aspergillus</taxon>
        <taxon>Aspergillus subgen. Circumdati</taxon>
    </lineage>
</organism>
<dbReference type="GO" id="GO:0004521">
    <property type="term" value="F:RNA endonuclease activity"/>
    <property type="evidence" value="ECO:0007669"/>
    <property type="project" value="TreeGrafter"/>
</dbReference>
<dbReference type="EMBL" id="KZ824427">
    <property type="protein sequence ID" value="RAL03655.1"/>
    <property type="molecule type" value="Genomic_DNA"/>
</dbReference>
<feature type="region of interest" description="Disordered" evidence="5">
    <location>
        <begin position="465"/>
        <end position="543"/>
    </location>
</feature>
<evidence type="ECO:0000259" key="6">
    <source>
        <dbReference type="PROSITE" id="PS50245"/>
    </source>
</evidence>
<dbReference type="InterPro" id="IPR000228">
    <property type="entry name" value="RNA3'_term_phos_cyc"/>
</dbReference>
<dbReference type="Proteomes" id="UP000249402">
    <property type="component" value="Unassembled WGS sequence"/>
</dbReference>
<dbReference type="PANTHER" id="PTHR11096">
    <property type="entry name" value="RNA 3' TERMINAL PHOSPHATE CYCLASE"/>
    <property type="match status" value="1"/>
</dbReference>
<evidence type="ECO:0000256" key="5">
    <source>
        <dbReference type="SAM" id="MobiDB-lite"/>
    </source>
</evidence>
<dbReference type="RefSeq" id="XP_025577982.1">
    <property type="nucleotide sequence ID" value="XM_025723727.1"/>
</dbReference>
<feature type="compositionally biased region" description="Polar residues" evidence="5">
    <location>
        <begin position="471"/>
        <end position="494"/>
    </location>
</feature>
<dbReference type="InterPro" id="IPR037136">
    <property type="entry name" value="RNA3'_phos_cyclase_dom_sf"/>
</dbReference>
<dbReference type="SUPFAM" id="SSF74924">
    <property type="entry name" value="Cap-Gly domain"/>
    <property type="match status" value="1"/>
</dbReference>
<dbReference type="AlphaFoldDB" id="A0A395H917"/>
<feature type="compositionally biased region" description="Basic and acidic residues" evidence="5">
    <location>
        <begin position="528"/>
        <end position="542"/>
    </location>
</feature>
<accession>A0A395H917</accession>
<dbReference type="GO" id="GO:0005730">
    <property type="term" value="C:nucleolus"/>
    <property type="evidence" value="ECO:0007669"/>
    <property type="project" value="UniProtKB-SubCell"/>
</dbReference>
<dbReference type="InterPro" id="IPR000938">
    <property type="entry name" value="CAP-Gly_domain"/>
</dbReference>
<evidence type="ECO:0000313" key="8">
    <source>
        <dbReference type="Proteomes" id="UP000249402"/>
    </source>
</evidence>
<evidence type="ECO:0000256" key="2">
    <source>
        <dbReference type="ARBA" id="ARBA00007089"/>
    </source>
</evidence>
<protein>
    <submittedName>
        <fullName evidence="7">18S rRNA biogenesis protein</fullName>
    </submittedName>
</protein>
<dbReference type="OrthoDB" id="1911237at2759"/>
<feature type="region of interest" description="Disordered" evidence="5">
    <location>
        <begin position="80"/>
        <end position="206"/>
    </location>
</feature>
<dbReference type="Pfam" id="PF01137">
    <property type="entry name" value="RTC"/>
    <property type="match status" value="1"/>
</dbReference>
<dbReference type="InterPro" id="IPR023797">
    <property type="entry name" value="RNA3'_phos_cyclase_dom"/>
</dbReference>
<feature type="compositionally biased region" description="Acidic residues" evidence="5">
    <location>
        <begin position="576"/>
        <end position="585"/>
    </location>
</feature>
<dbReference type="NCBIfam" id="TIGR03400">
    <property type="entry name" value="18S_RNA_Rcl1p"/>
    <property type="match status" value="1"/>
</dbReference>
<dbReference type="InterPro" id="IPR036553">
    <property type="entry name" value="RPTC_insert"/>
</dbReference>
<feature type="compositionally biased region" description="Low complexity" evidence="5">
    <location>
        <begin position="146"/>
        <end position="169"/>
    </location>
</feature>
<dbReference type="Pfam" id="PF05189">
    <property type="entry name" value="RTC_insert"/>
    <property type="match status" value="1"/>
</dbReference>
<name>A0A395H917_9EURO</name>
<feature type="region of interest" description="Disordered" evidence="5">
    <location>
        <begin position="1157"/>
        <end position="1182"/>
    </location>
</feature>
<dbReference type="SMART" id="SM01052">
    <property type="entry name" value="CAP_GLY"/>
    <property type="match status" value="1"/>
</dbReference>
<feature type="region of interest" description="Disordered" evidence="5">
    <location>
        <begin position="362"/>
        <end position="391"/>
    </location>
</feature>
<feature type="region of interest" description="Disordered" evidence="5">
    <location>
        <begin position="570"/>
        <end position="632"/>
    </location>
</feature>
<keyword evidence="3" id="KW-0690">Ribosome biogenesis</keyword>
<dbReference type="Gene3D" id="3.30.360.20">
    <property type="entry name" value="RNA 3'-terminal phosphate cyclase, insert domain"/>
    <property type="match status" value="1"/>
</dbReference>
<keyword evidence="4" id="KW-0539">Nucleus</keyword>
<dbReference type="InterPro" id="IPR013791">
    <property type="entry name" value="RNA3'-term_phos_cycl_insert"/>
</dbReference>
<dbReference type="SUPFAM" id="SSF55205">
    <property type="entry name" value="EPT/RTPC-like"/>
    <property type="match status" value="1"/>
</dbReference>
<evidence type="ECO:0000256" key="1">
    <source>
        <dbReference type="ARBA" id="ARBA00004604"/>
    </source>
</evidence>
<evidence type="ECO:0000256" key="4">
    <source>
        <dbReference type="ARBA" id="ARBA00023242"/>
    </source>
</evidence>
<dbReference type="GO" id="GO:0000479">
    <property type="term" value="P:endonucleolytic cleavage of tricistronic rRNA transcript (SSU-rRNA, 5.8S rRNA, LSU-rRNA)"/>
    <property type="evidence" value="ECO:0007669"/>
    <property type="project" value="TreeGrafter"/>
</dbReference>
<feature type="compositionally biased region" description="Pro residues" evidence="5">
    <location>
        <begin position="124"/>
        <end position="136"/>
    </location>
</feature>
<comment type="subcellular location">
    <subcellularLocation>
        <location evidence="1">Nucleus</location>
        <location evidence="1">Nucleolus</location>
    </subcellularLocation>
</comment>
<sequence length="1190" mass="128162">MAPLDDVQVGDLVNVPGGMYGTVKYLGGVAGKPGKFAGIELASEHARRGKNNGDVEGRKYFSTSVPGSGIFVPMNNNKYVTKRLSGPTSTGSGGPPTPSRPINFSKSVGPGPAMRPPRVRRPSLPRPESPRGPPPSKMTLTGLRTPSAAASRGAPSSSYPRSPVKAPSRASDRPPSRVSRVSTEDDIPSTSTRTSEVRRSSMEAEVQDLKDHIKSLENQLLDRDKQLDEQAATLSDFQRTLEELEGSDSLSIRAQLRERNERIAQLTAEFDLHRADFRSTLDTLEVAASETERVYEQRLDELMQQNKELQDRGEDVEVVARQLKQLEELVSELEEGLEDARRGEAEARAEVEFLRGEVERTKLELQKERDSKDTHATGDGSHHSKELEQKDDEIRGLKAIIHSLSRGDPDLHALQQSGFGTNAPDHDSEHVAHLEQRVEEYERLTEHKTYRIEELERELQQLQLNGDAQAHASSVTPSPSSHKAPSSNGKLTNGGTIGHAHRLSDRTVVPSDWQDSPPHEGQYQAYSRHRETMHESDGRSEDDGSLWCEICETGGHDILTCTNMFSAESKNKAPEDVEPTPDDSSIDEKPTPEASTADPSTSSHVDENTPPHKSGRDVLEGLNGNGVSLTMGSVAGKESGVVDESKWHHSGTLGGCTNSPSAYFVCATVPHALHVRFSRSAPNSSTTSFTWVPKSVHTNRFSHTISPQFLQYHSIVSTAFSGRGCSITTPTESLNRTGEWVRSGVGAADDHYGVARCRGGGGVVDAISQIRPSSPTNPGLAPHEISFLRLLESITNGSQMEISYTGTILVYKPGLITGSTAGTAASTGGVVRHELPAGCNRGVSYYLLPLCLLAPFSKAPVKVLFTGPGVITSATPTGDMSVDSVRTAILPLYNQFGIFNNIELRILRRSNPGPNGRGGGGEVQLVFGHQLRLPKTLHLMNAGRIKKVRGVAYSVGVSASNNARMIETARGILNPLVPDTYVFSDVSSAPFVPAPEKNNPSGKKKIGLGFGLSLVAESSTGCLFSADVASPPGGGEAPEDIGKQCAYQLLEAVSKGGCVAPAAVPTMLGLMTMGSEDVGRIQVGRDVIADESTIQLARDLTKFGAPGWGLRDASGENENGDVIISVVGRGIGNVGPSQSLCVLFQCQANLHRIAQCERRMPPPGDSGVSRRRKGRQGFISTEDDCRPRHF</sequence>
<gene>
    <name evidence="7" type="ORF">BO80DRAFT_491874</name>
</gene>
<feature type="region of interest" description="Disordered" evidence="5">
    <location>
        <begin position="408"/>
        <end position="432"/>
    </location>
</feature>
<dbReference type="CDD" id="cd00875">
    <property type="entry name" value="RNA_Cyclase_Class_I"/>
    <property type="match status" value="1"/>
</dbReference>
<keyword evidence="8" id="KW-1185">Reference proteome</keyword>
<dbReference type="Gene3D" id="2.30.30.190">
    <property type="entry name" value="CAP Gly-rich-like domain"/>
    <property type="match status" value="1"/>
</dbReference>
<evidence type="ECO:0000256" key="3">
    <source>
        <dbReference type="ARBA" id="ARBA00022517"/>
    </source>
</evidence>
<feature type="compositionally biased region" description="Basic and acidic residues" evidence="5">
    <location>
        <begin position="604"/>
        <end position="619"/>
    </location>
</feature>
<reference evidence="7 8" key="1">
    <citation type="submission" date="2018-02" db="EMBL/GenBank/DDBJ databases">
        <title>The genomes of Aspergillus section Nigri reveals drivers in fungal speciation.</title>
        <authorList>
            <consortium name="DOE Joint Genome Institute"/>
            <person name="Vesth T.C."/>
            <person name="Nybo J."/>
            <person name="Theobald S."/>
            <person name="Brandl J."/>
            <person name="Frisvad J.C."/>
            <person name="Nielsen K.F."/>
            <person name="Lyhne E.K."/>
            <person name="Kogle M.E."/>
            <person name="Kuo A."/>
            <person name="Riley R."/>
            <person name="Clum A."/>
            <person name="Nolan M."/>
            <person name="Lipzen A."/>
            <person name="Salamov A."/>
            <person name="Henrissat B."/>
            <person name="Wiebenga A."/>
            <person name="De vries R.P."/>
            <person name="Grigoriev I.V."/>
            <person name="Mortensen U.H."/>
            <person name="Andersen M.R."/>
            <person name="Baker S.E."/>
        </authorList>
    </citation>
    <scope>NUCLEOTIDE SEQUENCE [LARGE SCALE GENOMIC DNA]</scope>
    <source>
        <strain evidence="7 8">CBS 121593</strain>
    </source>
</reference>
<dbReference type="STRING" id="1448316.A0A395H917"/>
<dbReference type="PROSITE" id="PS50245">
    <property type="entry name" value="CAP_GLY_2"/>
    <property type="match status" value="1"/>
</dbReference>
<dbReference type="FunFam" id="3.30.360.20:FF:000004">
    <property type="entry name" value="18S rRNA biogenesis protein"/>
    <property type="match status" value="1"/>
</dbReference>
<dbReference type="InterPro" id="IPR016443">
    <property type="entry name" value="RNA3'_term_phos_cyc_type_2"/>
</dbReference>
<dbReference type="Gene3D" id="3.65.10.20">
    <property type="entry name" value="RNA 3'-terminal phosphate cyclase domain"/>
    <property type="match status" value="1"/>
</dbReference>
<dbReference type="PANTHER" id="PTHR11096:SF1">
    <property type="entry name" value="RNA 3'-TERMINAL PHOSPHATE CYCLASE-LIKE PROTEIN"/>
    <property type="match status" value="1"/>
</dbReference>